<dbReference type="OrthoDB" id="775972at2759"/>
<name>A0A4Y2RJG7_ARAVE</name>
<dbReference type="EMBL" id="BGPR01017199">
    <property type="protein sequence ID" value="GBN75409.1"/>
    <property type="molecule type" value="Genomic_DNA"/>
</dbReference>
<dbReference type="Proteomes" id="UP000499080">
    <property type="component" value="Unassembled WGS sequence"/>
</dbReference>
<sequence>MKFYGSPCVAHDEILGSPESIYRLKAVHLFLDEFPSKLSAPVPACKAQKSEVVIQSGRRSRRVVHFQASPFSWLKGEYLWHLAASRVVVACRSDPPPL</sequence>
<dbReference type="AlphaFoldDB" id="A0A4Y2RJG7"/>
<accession>A0A4Y2RJG7</accession>
<evidence type="ECO:0000313" key="2">
    <source>
        <dbReference type="Proteomes" id="UP000499080"/>
    </source>
</evidence>
<comment type="caution">
    <text evidence="1">The sequence shown here is derived from an EMBL/GenBank/DDBJ whole genome shotgun (WGS) entry which is preliminary data.</text>
</comment>
<evidence type="ECO:0000313" key="1">
    <source>
        <dbReference type="EMBL" id="GBN75409.1"/>
    </source>
</evidence>
<gene>
    <name evidence="1" type="ORF">AVEN_195046_1</name>
</gene>
<proteinExistence type="predicted"/>
<reference evidence="1 2" key="1">
    <citation type="journal article" date="2019" name="Sci. Rep.">
        <title>Orb-weaving spider Araneus ventricosus genome elucidates the spidroin gene catalogue.</title>
        <authorList>
            <person name="Kono N."/>
            <person name="Nakamura H."/>
            <person name="Ohtoshi R."/>
            <person name="Moran D.A.P."/>
            <person name="Shinohara A."/>
            <person name="Yoshida Y."/>
            <person name="Fujiwara M."/>
            <person name="Mori M."/>
            <person name="Tomita M."/>
            <person name="Arakawa K."/>
        </authorList>
    </citation>
    <scope>NUCLEOTIDE SEQUENCE [LARGE SCALE GENOMIC DNA]</scope>
</reference>
<protein>
    <submittedName>
        <fullName evidence="1">Uncharacterized protein</fullName>
    </submittedName>
</protein>
<organism evidence="1 2">
    <name type="scientific">Araneus ventricosus</name>
    <name type="common">Orbweaver spider</name>
    <name type="synonym">Epeira ventricosa</name>
    <dbReference type="NCBI Taxonomy" id="182803"/>
    <lineage>
        <taxon>Eukaryota</taxon>
        <taxon>Metazoa</taxon>
        <taxon>Ecdysozoa</taxon>
        <taxon>Arthropoda</taxon>
        <taxon>Chelicerata</taxon>
        <taxon>Arachnida</taxon>
        <taxon>Araneae</taxon>
        <taxon>Araneomorphae</taxon>
        <taxon>Entelegynae</taxon>
        <taxon>Araneoidea</taxon>
        <taxon>Araneidae</taxon>
        <taxon>Araneus</taxon>
    </lineage>
</organism>
<keyword evidence="2" id="KW-1185">Reference proteome</keyword>